<organism evidence="2 3">
    <name type="scientific">Falco tinnunculus</name>
    <name type="common">Common kestrel</name>
    <dbReference type="NCBI Taxonomy" id="100819"/>
    <lineage>
        <taxon>Eukaryota</taxon>
        <taxon>Metazoa</taxon>
        <taxon>Chordata</taxon>
        <taxon>Craniata</taxon>
        <taxon>Vertebrata</taxon>
        <taxon>Euteleostomi</taxon>
        <taxon>Archelosauria</taxon>
        <taxon>Archosauria</taxon>
        <taxon>Dinosauria</taxon>
        <taxon>Saurischia</taxon>
        <taxon>Theropoda</taxon>
        <taxon>Coelurosauria</taxon>
        <taxon>Aves</taxon>
        <taxon>Neognathae</taxon>
        <taxon>Neoaves</taxon>
        <taxon>Telluraves</taxon>
        <taxon>Australaves</taxon>
        <taxon>Falconiformes</taxon>
        <taxon>Falconidae</taxon>
        <taxon>Falco</taxon>
    </lineage>
</organism>
<protein>
    <submittedName>
        <fullName evidence="2">Uncharacterized protein</fullName>
    </submittedName>
</protein>
<sequence>MVCTRCGAWGAHQELDPGWGYQTPQARVMAGDVLSPQNMAGLGHRRGVNAAVNPKAGLLPGSGSDKGWHQPLWDTPAAKLPGGHSGGDPRCGGVPSAQGGMAVCGGDTQCWGSCPSGQGAGVGPGGWRGF</sequence>
<proteinExistence type="predicted"/>
<dbReference type="AlphaFoldDB" id="A0A8C4UI58"/>
<evidence type="ECO:0000256" key="1">
    <source>
        <dbReference type="SAM" id="MobiDB-lite"/>
    </source>
</evidence>
<evidence type="ECO:0000313" key="3">
    <source>
        <dbReference type="Proteomes" id="UP000694562"/>
    </source>
</evidence>
<reference evidence="2" key="1">
    <citation type="submission" date="2025-08" db="UniProtKB">
        <authorList>
            <consortium name="Ensembl"/>
        </authorList>
    </citation>
    <scope>IDENTIFICATION</scope>
</reference>
<accession>A0A8C4UI58</accession>
<name>A0A8C4UI58_FALTI</name>
<dbReference type="Proteomes" id="UP000694562">
    <property type="component" value="Unplaced"/>
</dbReference>
<reference evidence="2" key="2">
    <citation type="submission" date="2025-09" db="UniProtKB">
        <authorList>
            <consortium name="Ensembl"/>
        </authorList>
    </citation>
    <scope>IDENTIFICATION</scope>
</reference>
<evidence type="ECO:0000313" key="2">
    <source>
        <dbReference type="Ensembl" id="ENSFTIP00000010888.1"/>
    </source>
</evidence>
<dbReference type="Ensembl" id="ENSFTIT00000011363.1">
    <property type="protein sequence ID" value="ENSFTIP00000010888.1"/>
    <property type="gene ID" value="ENSFTIG00000007299.1"/>
</dbReference>
<keyword evidence="3" id="KW-1185">Reference proteome</keyword>
<feature type="region of interest" description="Disordered" evidence="1">
    <location>
        <begin position="53"/>
        <end position="92"/>
    </location>
</feature>